<dbReference type="Pfam" id="PF01880">
    <property type="entry name" value="Desulfoferrodox"/>
    <property type="match status" value="1"/>
</dbReference>
<dbReference type="Proteomes" id="UP000645676">
    <property type="component" value="Unassembled WGS sequence"/>
</dbReference>
<dbReference type="NCBIfam" id="TIGR00332">
    <property type="entry name" value="neela_ferrous"/>
    <property type="match status" value="1"/>
</dbReference>
<reference evidence="7" key="1">
    <citation type="journal article" date="2020" name="bioRxiv">
        <title>A rank-normalized archaeal taxonomy based on genome phylogeny resolves widespread incomplete and uneven classifications.</title>
        <authorList>
            <person name="Rinke C."/>
            <person name="Chuvochina M."/>
            <person name="Mussig A.J."/>
            <person name="Chaumeil P.-A."/>
            <person name="Waite D.W."/>
            <person name="Whitman W.B."/>
            <person name="Parks D.H."/>
            <person name="Hugenholtz P."/>
        </authorList>
    </citation>
    <scope>NUCLEOTIDE SEQUENCE</scope>
    <source>
        <strain evidence="7">UBA8849</strain>
    </source>
</reference>
<dbReference type="SUPFAM" id="SSF49367">
    <property type="entry name" value="Superoxide reductase-like"/>
    <property type="match status" value="1"/>
</dbReference>
<organism evidence="7 8">
    <name type="scientific">Methanocaldococcus jannaschii</name>
    <dbReference type="NCBI Taxonomy" id="2190"/>
    <lineage>
        <taxon>Archaea</taxon>
        <taxon>Methanobacteriati</taxon>
        <taxon>Methanobacteriota</taxon>
        <taxon>Methanomada group</taxon>
        <taxon>Methanococci</taxon>
        <taxon>Methanococcales</taxon>
        <taxon>Methanocaldococcaceae</taxon>
        <taxon>Methanocaldococcus</taxon>
    </lineage>
</organism>
<dbReference type="PANTHER" id="PTHR36541:SF1">
    <property type="entry name" value="SUPEROXIDE REDUCTASE-RELATED"/>
    <property type="match status" value="1"/>
</dbReference>
<comment type="caution">
    <text evidence="7">The sequence shown here is derived from an EMBL/GenBank/DDBJ whole genome shotgun (WGS) entry which is preliminary data.</text>
</comment>
<dbReference type="InterPro" id="IPR002742">
    <property type="entry name" value="Desulfoferrodoxin_Fe-bd_dom"/>
</dbReference>
<keyword evidence="2" id="KW-0813">Transport</keyword>
<sequence>MTHYCGINRMKEGTDFEKKHTPFIECKDRVKANDYFEVKISTGIPHPMEDNHFIHWIELYMGDLYLARVDFTQFMKPEVKLMVKAPSKEHEKFILRALMRCNLHGVWEYEKEILLE</sequence>
<dbReference type="SMR" id="A0A832WIG0"/>
<name>A0A832WIG0_9EURY</name>
<dbReference type="AlphaFoldDB" id="A0A832WIG0"/>
<comment type="similarity">
    <text evidence="1">Belongs to the desulfoferrodoxin family.</text>
</comment>
<dbReference type="OMA" id="DFDHYIA"/>
<keyword evidence="5" id="KW-0408">Iron</keyword>
<dbReference type="PANTHER" id="PTHR36541">
    <property type="entry name" value="SUPEROXIDE REDUCTASE-RELATED"/>
    <property type="match status" value="1"/>
</dbReference>
<feature type="domain" description="Desulfoferrodoxin ferrous iron-binding" evidence="6">
    <location>
        <begin position="13"/>
        <end position="109"/>
    </location>
</feature>
<dbReference type="GO" id="GO:0005506">
    <property type="term" value="F:iron ion binding"/>
    <property type="evidence" value="ECO:0007669"/>
    <property type="project" value="InterPro"/>
</dbReference>
<dbReference type="Gene3D" id="2.60.40.730">
    <property type="entry name" value="SOR catalytic domain"/>
    <property type="match status" value="1"/>
</dbReference>
<dbReference type="InterPro" id="IPR036073">
    <property type="entry name" value="Desulfoferrodoxin_Fe-bd_dom_sf"/>
</dbReference>
<evidence type="ECO:0000256" key="5">
    <source>
        <dbReference type="ARBA" id="ARBA00023004"/>
    </source>
</evidence>
<dbReference type="GO" id="GO:0016491">
    <property type="term" value="F:oxidoreductase activity"/>
    <property type="evidence" value="ECO:0007669"/>
    <property type="project" value="InterPro"/>
</dbReference>
<evidence type="ECO:0000256" key="1">
    <source>
        <dbReference type="ARBA" id="ARBA00005941"/>
    </source>
</evidence>
<protein>
    <submittedName>
        <fullName evidence="7">Superoxide reductase</fullName>
    </submittedName>
</protein>
<dbReference type="EMBL" id="DUJR01000007">
    <property type="protein sequence ID" value="HII59344.1"/>
    <property type="molecule type" value="Genomic_DNA"/>
</dbReference>
<evidence type="ECO:0000256" key="3">
    <source>
        <dbReference type="ARBA" id="ARBA00022723"/>
    </source>
</evidence>
<evidence type="ECO:0000256" key="2">
    <source>
        <dbReference type="ARBA" id="ARBA00022448"/>
    </source>
</evidence>
<dbReference type="InterPro" id="IPR051233">
    <property type="entry name" value="Desulfoferrodoxin_SOR"/>
</dbReference>
<dbReference type="CDD" id="cd03172">
    <property type="entry name" value="SORL_classII"/>
    <property type="match status" value="1"/>
</dbReference>
<evidence type="ECO:0000313" key="7">
    <source>
        <dbReference type="EMBL" id="HII59344.1"/>
    </source>
</evidence>
<evidence type="ECO:0000259" key="6">
    <source>
        <dbReference type="Pfam" id="PF01880"/>
    </source>
</evidence>
<evidence type="ECO:0000313" key="8">
    <source>
        <dbReference type="Proteomes" id="UP000645676"/>
    </source>
</evidence>
<keyword evidence="4" id="KW-0249">Electron transport</keyword>
<accession>A0A832WIG0</accession>
<gene>
    <name evidence="7" type="ORF">HA335_02000</name>
</gene>
<evidence type="ECO:0000256" key="4">
    <source>
        <dbReference type="ARBA" id="ARBA00022982"/>
    </source>
</evidence>
<keyword evidence="3" id="KW-0479">Metal-binding</keyword>
<proteinExistence type="inferred from homology"/>
<dbReference type="RefSeq" id="WP_010870246.1">
    <property type="nucleotide sequence ID" value="NC_000909.1"/>
</dbReference>